<dbReference type="EMBL" id="JBIGHX010000008">
    <property type="protein sequence ID" value="MFG6463920.1"/>
    <property type="molecule type" value="Genomic_DNA"/>
</dbReference>
<keyword evidence="4" id="KW-1185">Reference proteome</keyword>
<gene>
    <name evidence="3" type="ORF">ACG04Q_20260</name>
</gene>
<accession>A0ABW7GQ79</accession>
<sequence length="452" mass="48533">MNAFTQAYRYPRESFLSDEAQPRLTLATALAQEGGAAPHFFEGRLLQPRRTTELLTALHLVVGARFFTPANSVARAIALADPVVTSGGGLLRFEGFSSCCSTYARVDLLPAAYDGSVVGKGTTNVDFNAGMRAALALVRDDAGLALSVGADALTLRSGGAEVVERKVDLPTRWLRGMVEVQSCQAAMQRRFEVSGLEALRFLRTLPKASTSRTPLWVGPGPRGLFTSTRPGPGAVRVTDVRRLATLNGLLPTARSLAVYADDGHQASAWVVNLGSARFTLALSAEPWRGFSGEGQALRALLQAGLRGAPMLACVRAALNWQANLDAAQLAAELSLSVDEVADALRALGASGLVGYDVAEGRYFHRVLPLDLSGIEDMHPRLADAQRLLEADAVAVLKRQPFEATVRSGELDHRVREVDEELRCTCPWFAAHQGRRGPCKHVLAAETQRTPTT</sequence>
<dbReference type="PROSITE" id="PS50966">
    <property type="entry name" value="ZF_SWIM"/>
    <property type="match status" value="1"/>
</dbReference>
<reference evidence="3 4" key="1">
    <citation type="submission" date="2024-08" db="EMBL/GenBank/DDBJ databases">
        <authorList>
            <person name="Lu H."/>
        </authorList>
    </citation>
    <scope>NUCLEOTIDE SEQUENCE [LARGE SCALE GENOMIC DNA]</scope>
    <source>
        <strain evidence="3 4">DXS20W</strain>
    </source>
</reference>
<keyword evidence="1" id="KW-0862">Zinc</keyword>
<protein>
    <submittedName>
        <fullName evidence="3">SWIM zinc finger family protein</fullName>
    </submittedName>
</protein>
<proteinExistence type="predicted"/>
<evidence type="ECO:0000313" key="4">
    <source>
        <dbReference type="Proteomes" id="UP001606302"/>
    </source>
</evidence>
<evidence type="ECO:0000256" key="1">
    <source>
        <dbReference type="PROSITE-ProRule" id="PRU00325"/>
    </source>
</evidence>
<keyword evidence="1" id="KW-0479">Metal-binding</keyword>
<dbReference type="RefSeq" id="WP_394513144.1">
    <property type="nucleotide sequence ID" value="NZ_JBIGHX010000008.1"/>
</dbReference>
<feature type="domain" description="SWIM-type" evidence="2">
    <location>
        <begin position="408"/>
        <end position="449"/>
    </location>
</feature>
<evidence type="ECO:0000259" key="2">
    <source>
        <dbReference type="PROSITE" id="PS50966"/>
    </source>
</evidence>
<organism evidence="3 4">
    <name type="scientific">Pelomonas lactea</name>
    <dbReference type="NCBI Taxonomy" id="3299030"/>
    <lineage>
        <taxon>Bacteria</taxon>
        <taxon>Pseudomonadati</taxon>
        <taxon>Pseudomonadota</taxon>
        <taxon>Betaproteobacteria</taxon>
        <taxon>Burkholderiales</taxon>
        <taxon>Sphaerotilaceae</taxon>
        <taxon>Roseateles</taxon>
    </lineage>
</organism>
<dbReference type="Pfam" id="PF04434">
    <property type="entry name" value="SWIM"/>
    <property type="match status" value="1"/>
</dbReference>
<keyword evidence="1" id="KW-0863">Zinc-finger</keyword>
<dbReference type="InterPro" id="IPR007527">
    <property type="entry name" value="Znf_SWIM"/>
</dbReference>
<evidence type="ECO:0000313" key="3">
    <source>
        <dbReference type="EMBL" id="MFG6463920.1"/>
    </source>
</evidence>
<comment type="caution">
    <text evidence="3">The sequence shown here is derived from an EMBL/GenBank/DDBJ whole genome shotgun (WGS) entry which is preliminary data.</text>
</comment>
<dbReference type="Proteomes" id="UP001606302">
    <property type="component" value="Unassembled WGS sequence"/>
</dbReference>
<name>A0ABW7GQ79_9BURK</name>